<dbReference type="VEuPathDB" id="VectorBase:AMEC001840"/>
<feature type="region of interest" description="Disordered" evidence="5">
    <location>
        <begin position="760"/>
        <end position="793"/>
    </location>
</feature>
<dbReference type="GO" id="GO:0061665">
    <property type="term" value="F:SUMO ligase activity"/>
    <property type="evidence" value="ECO:0007669"/>
    <property type="project" value="TreeGrafter"/>
</dbReference>
<feature type="compositionally biased region" description="Gly residues" evidence="5">
    <location>
        <begin position="705"/>
        <end position="716"/>
    </location>
</feature>
<feature type="region of interest" description="Disordered" evidence="5">
    <location>
        <begin position="80"/>
        <end position="106"/>
    </location>
</feature>
<organism evidence="7 8">
    <name type="scientific">Anopheles melas</name>
    <dbReference type="NCBI Taxonomy" id="34690"/>
    <lineage>
        <taxon>Eukaryota</taxon>
        <taxon>Metazoa</taxon>
        <taxon>Ecdysozoa</taxon>
        <taxon>Arthropoda</taxon>
        <taxon>Hexapoda</taxon>
        <taxon>Insecta</taxon>
        <taxon>Pterygota</taxon>
        <taxon>Neoptera</taxon>
        <taxon>Endopterygota</taxon>
        <taxon>Diptera</taxon>
        <taxon>Nematocera</taxon>
        <taxon>Culicoidea</taxon>
        <taxon>Culicidae</taxon>
        <taxon>Anophelinae</taxon>
        <taxon>Anopheles</taxon>
    </lineage>
</organism>
<feature type="compositionally biased region" description="Low complexity" evidence="5">
    <location>
        <begin position="775"/>
        <end position="784"/>
    </location>
</feature>
<feature type="compositionally biased region" description="Low complexity" evidence="5">
    <location>
        <begin position="556"/>
        <end position="591"/>
    </location>
</feature>
<dbReference type="EnsemblMetazoa" id="AMEC001840-RA">
    <property type="protein sequence ID" value="AMEC001840-PA"/>
    <property type="gene ID" value="AMEC001840"/>
</dbReference>
<keyword evidence="3" id="KW-0862">Zinc</keyword>
<accession>A0A182TGD3</accession>
<dbReference type="GO" id="GO:0000785">
    <property type="term" value="C:chromatin"/>
    <property type="evidence" value="ECO:0007669"/>
    <property type="project" value="TreeGrafter"/>
</dbReference>
<dbReference type="PANTHER" id="PTHR10782:SF4">
    <property type="entry name" value="TONALLI, ISOFORM E"/>
    <property type="match status" value="1"/>
</dbReference>
<dbReference type="GO" id="GO:0003712">
    <property type="term" value="F:transcription coregulator activity"/>
    <property type="evidence" value="ECO:0007669"/>
    <property type="project" value="TreeGrafter"/>
</dbReference>
<dbReference type="PROSITE" id="PS51044">
    <property type="entry name" value="ZF_SP_RING"/>
    <property type="match status" value="1"/>
</dbReference>
<dbReference type="AlphaFoldDB" id="A0A182TGD3"/>
<evidence type="ECO:0000256" key="5">
    <source>
        <dbReference type="SAM" id="MobiDB-lite"/>
    </source>
</evidence>
<reference evidence="7" key="2">
    <citation type="submission" date="2020-05" db="UniProtKB">
        <authorList>
            <consortium name="EnsemblMetazoa"/>
        </authorList>
    </citation>
    <scope>IDENTIFICATION</scope>
    <source>
        <strain evidence="7">CM1001059</strain>
    </source>
</reference>
<feature type="compositionally biased region" description="Basic and acidic residues" evidence="5">
    <location>
        <begin position="616"/>
        <end position="625"/>
    </location>
</feature>
<feature type="domain" description="SP-RING-type" evidence="6">
    <location>
        <begin position="435"/>
        <end position="516"/>
    </location>
</feature>
<name>A0A182TGD3_9DIPT</name>
<dbReference type="GO" id="GO:0008270">
    <property type="term" value="F:zinc ion binding"/>
    <property type="evidence" value="ECO:0007669"/>
    <property type="project" value="UniProtKB-KW"/>
</dbReference>
<proteinExistence type="predicted"/>
<dbReference type="InterPro" id="IPR013083">
    <property type="entry name" value="Znf_RING/FYVE/PHD"/>
</dbReference>
<dbReference type="Pfam" id="PF25527">
    <property type="entry name" value="GBD-like_ZMIZ1_ZMIZ2"/>
    <property type="match status" value="1"/>
</dbReference>
<evidence type="ECO:0000256" key="3">
    <source>
        <dbReference type="ARBA" id="ARBA00022833"/>
    </source>
</evidence>
<evidence type="ECO:0000313" key="8">
    <source>
        <dbReference type="Proteomes" id="UP000075902"/>
    </source>
</evidence>
<dbReference type="GO" id="GO:0016925">
    <property type="term" value="P:protein sumoylation"/>
    <property type="evidence" value="ECO:0007669"/>
    <property type="project" value="TreeGrafter"/>
</dbReference>
<sequence length="793" mass="82731">MVAAAGGQQGNMDVGYNPQMNNMAMHSQSSWNQMNGMNQMGGMGGQMNGMNQMGGGGGGGGAGGGVGGAGGMGPMGQMGGGGATGGMVPGMGQMGSGGGGTGGGAGGGYGRHHQQMNPMAQMMNMGMGMGGGGGGGGGQMGPGGAGGMNGMAAAQMGGMNPLSQMNQMSPMSKMQGMANGYPQHPRRMAPYPNPQMQMAQKRSMYGMGQGQGMPGAGGPFPPHQAAAAAAAAAAAGVPLPMQASAGPNPDVKPNNLPQKDEELRLTFPVRDGILLPPFRLEHNLAVSNHVFQLKSTVYNTLMCRPDLELQLKCFHHEDRQMNTNWPASVQVSANSTPLEIDRGDNKNTHRPLYLKQVCQPGRNTIQITVSTCCCSHLFVLQLVHRPSVNHVLHTLLKRNLLSAEHAVAKIKRTFAVNHTTNPNQPLGGGPDKDPLAADASATSAKVSLKCTLTTKRITLPARGHDCKHIQCFDLEAYLALNCERGNWRCPVCSKPALTEGLEIDQYMWAILNTLNSSNTPNGMDTEEVIIDAQANWRAVKPPGSVNNPNIGGSLNPQQPSQQQQQQQQHPQQHQQQQQPPPMQQQHQQQQQPPIPSEPSGGNARGAGTPGLPVIKPDPDGVDAKHFNKVMSPGSTSLPTWDNMNAMSPYMSPDMSSIASGSMMGSNYNRTPQYDSYGNAIIKQEPGTNPGSAGGPGSVGNNNGPGTPGGGGGGGNGSEFHAGNPLAHLSDSVNSLDPLNAMEKSLNDQLLPDNGIVDPMELLSYLDPPDLNTPPSSGSSNNANSDDILAALFD</sequence>
<dbReference type="Gene3D" id="3.30.40.10">
    <property type="entry name" value="Zinc/RING finger domain, C3HC4 (zinc finger)"/>
    <property type="match status" value="1"/>
</dbReference>
<dbReference type="STRING" id="34690.A0A182TGD3"/>
<keyword evidence="1" id="KW-0479">Metal-binding</keyword>
<feature type="region of interest" description="Disordered" evidence="5">
    <location>
        <begin position="418"/>
        <end position="437"/>
    </location>
</feature>
<reference evidence="8" key="1">
    <citation type="submission" date="2014-01" db="EMBL/GenBank/DDBJ databases">
        <title>The Genome Sequence of Anopheles melas CM1001059_A (V2).</title>
        <authorList>
            <consortium name="The Broad Institute Genomics Platform"/>
            <person name="Neafsey D.E."/>
            <person name="Besansky N."/>
            <person name="Howell P."/>
            <person name="Walton C."/>
            <person name="Young S.K."/>
            <person name="Zeng Q."/>
            <person name="Gargeya S."/>
            <person name="Fitzgerald M."/>
            <person name="Haas B."/>
            <person name="Abouelleil A."/>
            <person name="Allen A.W."/>
            <person name="Alvarado L."/>
            <person name="Arachchi H.M."/>
            <person name="Berlin A.M."/>
            <person name="Chapman S.B."/>
            <person name="Gainer-Dewar J."/>
            <person name="Goldberg J."/>
            <person name="Griggs A."/>
            <person name="Gujja S."/>
            <person name="Hansen M."/>
            <person name="Howarth C."/>
            <person name="Imamovic A."/>
            <person name="Ireland A."/>
            <person name="Larimer J."/>
            <person name="McCowan C."/>
            <person name="Murphy C."/>
            <person name="Pearson M."/>
            <person name="Poon T.W."/>
            <person name="Priest M."/>
            <person name="Roberts A."/>
            <person name="Saif S."/>
            <person name="Shea T."/>
            <person name="Sisk P."/>
            <person name="Sykes S."/>
            <person name="Wortman J."/>
            <person name="Nusbaum C."/>
            <person name="Birren B."/>
        </authorList>
    </citation>
    <scope>NUCLEOTIDE SEQUENCE [LARGE SCALE GENOMIC DNA]</scope>
    <source>
        <strain evidence="8">CM1001059</strain>
    </source>
</reference>
<dbReference type="Proteomes" id="UP000075902">
    <property type="component" value="Unassembled WGS sequence"/>
</dbReference>
<feature type="region of interest" description="Disordered" evidence="5">
    <location>
        <begin position="539"/>
        <end position="625"/>
    </location>
</feature>
<evidence type="ECO:0000256" key="2">
    <source>
        <dbReference type="ARBA" id="ARBA00022771"/>
    </source>
</evidence>
<feature type="compositionally biased region" description="Polar residues" evidence="5">
    <location>
        <begin position="544"/>
        <end position="555"/>
    </location>
</feature>
<keyword evidence="2 4" id="KW-0863">Zinc-finger</keyword>
<dbReference type="InterPro" id="IPR004181">
    <property type="entry name" value="Znf_MIZ"/>
</dbReference>
<protein>
    <recommendedName>
        <fullName evidence="6">SP-RING-type domain-containing protein</fullName>
    </recommendedName>
</protein>
<feature type="region of interest" description="Disordered" evidence="5">
    <location>
        <begin position="679"/>
        <end position="730"/>
    </location>
</feature>
<evidence type="ECO:0000256" key="1">
    <source>
        <dbReference type="ARBA" id="ARBA00022723"/>
    </source>
</evidence>
<evidence type="ECO:0000256" key="4">
    <source>
        <dbReference type="PROSITE-ProRule" id="PRU00452"/>
    </source>
</evidence>
<keyword evidence="8" id="KW-1185">Reference proteome</keyword>
<evidence type="ECO:0000313" key="7">
    <source>
        <dbReference type="EnsemblMetazoa" id="AMEC001840-PA"/>
    </source>
</evidence>
<dbReference type="GO" id="GO:0006357">
    <property type="term" value="P:regulation of transcription by RNA polymerase II"/>
    <property type="evidence" value="ECO:0007669"/>
    <property type="project" value="TreeGrafter"/>
</dbReference>
<dbReference type="InterPro" id="IPR057847">
    <property type="entry name" value="ZMIZ1/ZMIZ2_GBD-like"/>
</dbReference>
<dbReference type="PANTHER" id="PTHR10782">
    <property type="entry name" value="ZINC FINGER MIZ DOMAIN-CONTAINING PROTEIN"/>
    <property type="match status" value="1"/>
</dbReference>
<dbReference type="Pfam" id="PF02891">
    <property type="entry name" value="zf-MIZ"/>
    <property type="match status" value="1"/>
</dbReference>
<evidence type="ECO:0000259" key="6">
    <source>
        <dbReference type="PROSITE" id="PS51044"/>
    </source>
</evidence>